<evidence type="ECO:0000313" key="2">
    <source>
        <dbReference type="Proteomes" id="UP000550714"/>
    </source>
</evidence>
<evidence type="ECO:0000313" key="1">
    <source>
        <dbReference type="EMBL" id="MBB3051972.1"/>
    </source>
</evidence>
<name>A0A839S3M2_9PSEU</name>
<accession>A0A839S3M2</accession>
<dbReference type="EMBL" id="JACHWU010000003">
    <property type="protein sequence ID" value="MBB3051972.1"/>
    <property type="molecule type" value="Genomic_DNA"/>
</dbReference>
<dbReference type="AlphaFoldDB" id="A0A839S3M2"/>
<protein>
    <submittedName>
        <fullName evidence="1">Uncharacterized protein</fullName>
    </submittedName>
</protein>
<comment type="caution">
    <text evidence="1">The sequence shown here is derived from an EMBL/GenBank/DDBJ whole genome shotgun (WGS) entry which is preliminary data.</text>
</comment>
<sequence length="31" mass="3539">MTEDDELFGRSVRPGIRAVLEEHLRLLEASV</sequence>
<keyword evidence="2" id="KW-1185">Reference proteome</keyword>
<proteinExistence type="predicted"/>
<organism evidence="1 2">
    <name type="scientific">Prauserella isguenensis</name>
    <dbReference type="NCBI Taxonomy" id="1470180"/>
    <lineage>
        <taxon>Bacteria</taxon>
        <taxon>Bacillati</taxon>
        <taxon>Actinomycetota</taxon>
        <taxon>Actinomycetes</taxon>
        <taxon>Pseudonocardiales</taxon>
        <taxon>Pseudonocardiaceae</taxon>
        <taxon>Prauserella</taxon>
    </lineage>
</organism>
<dbReference type="Proteomes" id="UP000550714">
    <property type="component" value="Unassembled WGS sequence"/>
</dbReference>
<gene>
    <name evidence="1" type="ORF">FHS23_003001</name>
</gene>
<reference evidence="1 2" key="1">
    <citation type="submission" date="2020-08" db="EMBL/GenBank/DDBJ databases">
        <title>Genomic Encyclopedia of Type Strains, Phase III (KMG-III): the genomes of soil and plant-associated and newly described type strains.</title>
        <authorList>
            <person name="Whitman W."/>
        </authorList>
    </citation>
    <scope>NUCLEOTIDE SEQUENCE [LARGE SCALE GENOMIC DNA]</scope>
    <source>
        <strain evidence="1 2">CECT 8577</strain>
    </source>
</reference>